<evidence type="ECO:0000256" key="4">
    <source>
        <dbReference type="PROSITE-ProRule" id="PRU00834"/>
    </source>
</evidence>
<dbReference type="Pfam" id="PF20431">
    <property type="entry name" value="E_motif"/>
    <property type="match status" value="1"/>
</dbReference>
<keyword evidence="1" id="KW-0677">Repeat</keyword>
<feature type="repeat" description="PPR" evidence="3">
    <location>
        <begin position="285"/>
        <end position="315"/>
    </location>
</feature>
<dbReference type="Proteomes" id="UP000685013">
    <property type="component" value="Chromosome 11"/>
</dbReference>
<name>A0AAV6MYC5_9ROSI</name>
<protein>
    <submittedName>
        <fullName evidence="7">Pentatricopeptide repeat-containing protein, mitochondrial</fullName>
    </submittedName>
</protein>
<dbReference type="GO" id="GO:0009451">
    <property type="term" value="P:RNA modification"/>
    <property type="evidence" value="ECO:0007669"/>
    <property type="project" value="InterPro"/>
</dbReference>
<feature type="repeat" description="PPR" evidence="3">
    <location>
        <begin position="20"/>
        <end position="54"/>
    </location>
</feature>
<dbReference type="GO" id="GO:0008270">
    <property type="term" value="F:zinc ion binding"/>
    <property type="evidence" value="ECO:0007669"/>
    <property type="project" value="UniProtKB-KW"/>
</dbReference>
<feature type="repeat" description="PPR" evidence="3">
    <location>
        <begin position="417"/>
        <end position="451"/>
    </location>
</feature>
<dbReference type="GO" id="GO:0003723">
    <property type="term" value="F:RNA binding"/>
    <property type="evidence" value="ECO:0007669"/>
    <property type="project" value="InterPro"/>
</dbReference>
<evidence type="ECO:0000256" key="2">
    <source>
        <dbReference type="ARBA" id="ARBA00061659"/>
    </source>
</evidence>
<organism evidence="7 8">
    <name type="scientific">Cucurbita argyrosperma subsp. sororia</name>
    <dbReference type="NCBI Taxonomy" id="37648"/>
    <lineage>
        <taxon>Eukaryota</taxon>
        <taxon>Viridiplantae</taxon>
        <taxon>Streptophyta</taxon>
        <taxon>Embryophyta</taxon>
        <taxon>Tracheophyta</taxon>
        <taxon>Spermatophyta</taxon>
        <taxon>Magnoliopsida</taxon>
        <taxon>eudicotyledons</taxon>
        <taxon>Gunneridae</taxon>
        <taxon>Pentapetalae</taxon>
        <taxon>rosids</taxon>
        <taxon>fabids</taxon>
        <taxon>Cucurbitales</taxon>
        <taxon>Cucurbitaceae</taxon>
        <taxon>Cucurbiteae</taxon>
        <taxon>Cucurbita</taxon>
    </lineage>
</organism>
<gene>
    <name evidence="7" type="primary">PCMP-E10</name>
    <name evidence="7" type="ORF">SDJN03_17589</name>
</gene>
<proteinExistence type="inferred from homology"/>
<dbReference type="InterPro" id="IPR046960">
    <property type="entry name" value="PPR_At4g14850-like_plant"/>
</dbReference>
<dbReference type="InterPro" id="IPR046848">
    <property type="entry name" value="E_motif"/>
</dbReference>
<dbReference type="EMBL" id="JAGKQH010000011">
    <property type="protein sequence ID" value="KAG6589024.1"/>
    <property type="molecule type" value="Genomic_DNA"/>
</dbReference>
<sequence>MLSSQIIEARELFDSIKHRNTITWNTMITGYVKRREMTKARQLFDEMPHRDIVSWNLMLSGYISCGGRYIESGRNLFDKMPQRDCVSWNTMVSGYAKNGMMEEAEELFKYMPERNVVSWNAMVSGYLMNGYVEKAIEFFKMMPERDSASLSALVSGLIQNEKLVEAERILLQYGGSDGRGNLVHAYNTLIAGYGQKGMIQEARKLFDCIPNRQKDENGSFGKNVVSWNSMIMSYVRAGDIVSARELFDKMVERDTFSWNTMISGYIQILDMKEASNLFGRMSNPDTLSWNMMISGFAEIGNLKLAHDLFIRMPEKSLVSWNSMISGYEKNEDYKGAINIFLQMQFEGKKPDRHTLSSIISACAGLVDLALGTQIHQLITKAFIADLPINNSLVTMYSRCGAIVEARTVFDEMNLQRDVISWNAMIGAYASHGFATEALQLFDLMKQCNVQPSYITFISVLNACAHVGLIEEGRREFNSMVNAHGIEPRVEHYAVLVDIIGRHGQLEEAMSLINNMPCKPDKAVWGALLGACRVHNDVEMARVAAEALMKLEPESAAPYVLLYNMYADVGRWNDAAEVRTRMEKNNIQKETGYTLRAYPRYFDSQAVLRRLLLCDSLLSAPAFDSLAMESLINASSAAIVSSSSSFPISSPNRMLPLRSFQVPHASKGNENESDCQSDSKNIRNLPILSKHHLSLSPLSKDIAMGVVLSAATGRGWTTGSGMEGPSSPAGLEAKSGTGNVSTFPWSLFTKSPRRRMLVAFTCNICGQRTTRAINPHAYTDGTVFVQCCGCSAYHKLVDNLNLFHEMKCYKMEATTIYSQHNEELNLDRSLKTKIQNRLRSFSSRVNRRGDRNIQNLHPKDVEGGLISPGKLPADYPMKIFWKKGFIRLFLVGGILWMLLILTASLFHVWSCHSSITFFSAMCNKDSKVFTILDSMGFMVKAQHRCSIPLVDEADRVVIPKGRTRDEIVKKLVYITEDEYSLNGSQTSPLFGGHQNWTQREESFKLKPTMKVHCGFMRNGGAEMVAADIKYVKKCRFVVASGIFDGYDVPQQPSNISVRSKDLFCFLMVVDEISMQFIRENVTIEVDNDGGKWVAQYSIWIDGKMELIVDPLLILERYLWRGNHTFAIAQHKHHRSIYEEADSNKRRKRYARPLIDLHMKIYRYEGMEPWSPEKKTVSDVPEGAIIIREHTAMSNLFSCLWFNEVHMFTPRDQLSFGYVVYRLGDSFKYFMFPNCEYYSLFILHPHTREHSSLIEWVKDWDQLKGKMSSMKEYKQWKKRNPSTSLIETKGGLGLWTTYPGNLDSVVLPSVVRSSKAG</sequence>
<dbReference type="InterPro" id="IPR002885">
    <property type="entry name" value="PPR_rpt"/>
</dbReference>
<keyword evidence="4" id="KW-0863">Zinc-finger</keyword>
<dbReference type="PROSITE" id="PS51375">
    <property type="entry name" value="PPR"/>
    <property type="match status" value="6"/>
</dbReference>
<dbReference type="PANTHER" id="PTHR47926:SF468">
    <property type="entry name" value="PENTATRICOPEPTIDE REPEAT-CONTAINING PROTEIN"/>
    <property type="match status" value="1"/>
</dbReference>
<keyword evidence="5" id="KW-0472">Membrane</keyword>
<evidence type="ECO:0000256" key="5">
    <source>
        <dbReference type="SAM" id="Phobius"/>
    </source>
</evidence>
<dbReference type="Pfam" id="PF04765">
    <property type="entry name" value="TOD1_MUCI70"/>
    <property type="match status" value="2"/>
</dbReference>
<evidence type="ECO:0000313" key="7">
    <source>
        <dbReference type="EMBL" id="KAG6589024.1"/>
    </source>
</evidence>
<evidence type="ECO:0000259" key="6">
    <source>
        <dbReference type="PROSITE" id="PS51501"/>
    </source>
</evidence>
<keyword evidence="8" id="KW-1185">Reference proteome</keyword>
<dbReference type="InterPro" id="IPR007853">
    <property type="entry name" value="Znf_DNL-typ"/>
</dbReference>
<dbReference type="FunFam" id="1.25.40.10:FF:000125">
    <property type="entry name" value="Pentatricopeptide repeat-containing protein"/>
    <property type="match status" value="1"/>
</dbReference>
<accession>A0AAV6MYC5</accession>
<dbReference type="GO" id="GO:0048731">
    <property type="term" value="P:system development"/>
    <property type="evidence" value="ECO:0007669"/>
    <property type="project" value="UniProtKB-ARBA"/>
</dbReference>
<evidence type="ECO:0000313" key="8">
    <source>
        <dbReference type="Proteomes" id="UP000685013"/>
    </source>
</evidence>
<keyword evidence="5" id="KW-0812">Transmembrane</keyword>
<comment type="similarity">
    <text evidence="2">Belongs to the PPR family. PCMP-E subfamily.</text>
</comment>
<feature type="transmembrane region" description="Helical" evidence="5">
    <location>
        <begin position="884"/>
        <end position="908"/>
    </location>
</feature>
<dbReference type="Pfam" id="PF13041">
    <property type="entry name" value="PPR_2"/>
    <property type="match status" value="3"/>
</dbReference>
<dbReference type="InterPro" id="IPR048354">
    <property type="entry name" value="TOD1_MUCI70_glycTrfase_dom"/>
</dbReference>
<dbReference type="Pfam" id="PF05180">
    <property type="entry name" value="zf-DNL"/>
    <property type="match status" value="1"/>
</dbReference>
<feature type="repeat" description="PPR" evidence="3">
    <location>
        <begin position="316"/>
        <end position="350"/>
    </location>
</feature>
<feature type="domain" description="DNL-type" evidence="6">
    <location>
        <begin position="750"/>
        <end position="838"/>
    </location>
</feature>
<reference evidence="7 8" key="1">
    <citation type="journal article" date="2021" name="Hortic Res">
        <title>The domestication of Cucurbita argyrosperma as revealed by the genome of its wild relative.</title>
        <authorList>
            <person name="Barrera-Redondo J."/>
            <person name="Sanchez-de la Vega G."/>
            <person name="Aguirre-Liguori J.A."/>
            <person name="Castellanos-Morales G."/>
            <person name="Gutierrez-Guerrero Y.T."/>
            <person name="Aguirre-Dugua X."/>
            <person name="Aguirre-Planter E."/>
            <person name="Tenaillon M.I."/>
            <person name="Lira-Saade R."/>
            <person name="Eguiarte L.E."/>
        </authorList>
    </citation>
    <scope>NUCLEOTIDE SEQUENCE [LARGE SCALE GENOMIC DNA]</scope>
    <source>
        <strain evidence="7">JBR-2021</strain>
    </source>
</reference>
<comment type="caution">
    <text evidence="7">The sequence shown here is derived from an EMBL/GenBank/DDBJ whole genome shotgun (WGS) entry which is preliminary data.</text>
</comment>
<keyword evidence="4" id="KW-0862">Zinc</keyword>
<dbReference type="Pfam" id="PF01535">
    <property type="entry name" value="PPR"/>
    <property type="match status" value="8"/>
</dbReference>
<keyword evidence="5" id="KW-1133">Transmembrane helix</keyword>
<keyword evidence="4" id="KW-0479">Metal-binding</keyword>
<dbReference type="FunFam" id="1.25.40.10:FF:000212">
    <property type="entry name" value="Pentatricopeptide repeat-containing protein At2g03380, mitochondrial"/>
    <property type="match status" value="1"/>
</dbReference>
<dbReference type="PANTHER" id="PTHR47926">
    <property type="entry name" value="PENTATRICOPEPTIDE REPEAT-CONTAINING PROTEIN"/>
    <property type="match status" value="1"/>
</dbReference>
<dbReference type="NCBIfam" id="TIGR00756">
    <property type="entry name" value="PPR"/>
    <property type="match status" value="8"/>
</dbReference>
<evidence type="ECO:0000256" key="1">
    <source>
        <dbReference type="ARBA" id="ARBA00022737"/>
    </source>
</evidence>
<feature type="repeat" description="PPR" evidence="3">
    <location>
        <begin position="84"/>
        <end position="118"/>
    </location>
</feature>
<feature type="non-terminal residue" evidence="7">
    <location>
        <position position="1"/>
    </location>
</feature>
<feature type="repeat" description="PPR" evidence="3">
    <location>
        <begin position="223"/>
        <end position="257"/>
    </location>
</feature>
<dbReference type="PROSITE" id="PS51501">
    <property type="entry name" value="ZF_DNL"/>
    <property type="match status" value="1"/>
</dbReference>
<evidence type="ECO:0000256" key="3">
    <source>
        <dbReference type="PROSITE-ProRule" id="PRU00708"/>
    </source>
</evidence>